<dbReference type="Gene3D" id="1.10.10.10">
    <property type="entry name" value="Winged helix-like DNA-binding domain superfamily/Winged helix DNA-binding domain"/>
    <property type="match status" value="1"/>
</dbReference>
<dbReference type="Proteomes" id="UP000198847">
    <property type="component" value="Unassembled WGS sequence"/>
</dbReference>
<dbReference type="InterPro" id="IPR036388">
    <property type="entry name" value="WH-like_DNA-bd_sf"/>
</dbReference>
<dbReference type="PRINTS" id="PR00038">
    <property type="entry name" value="HTHLUXR"/>
</dbReference>
<evidence type="ECO:0000259" key="4">
    <source>
        <dbReference type="PROSITE" id="PS50043"/>
    </source>
</evidence>
<organism evidence="5 6">
    <name type="scientific">Propionispora vibrioides</name>
    <dbReference type="NCBI Taxonomy" id="112903"/>
    <lineage>
        <taxon>Bacteria</taxon>
        <taxon>Bacillati</taxon>
        <taxon>Bacillota</taxon>
        <taxon>Negativicutes</taxon>
        <taxon>Selenomonadales</taxon>
        <taxon>Sporomusaceae</taxon>
        <taxon>Propionispora</taxon>
    </lineage>
</organism>
<keyword evidence="1" id="KW-0805">Transcription regulation</keyword>
<dbReference type="STRING" id="112903.SAMN04490178_10860"/>
<dbReference type="RefSeq" id="WP_091745719.1">
    <property type="nucleotide sequence ID" value="NZ_FODY01000008.1"/>
</dbReference>
<dbReference type="GO" id="GO:0003677">
    <property type="term" value="F:DNA binding"/>
    <property type="evidence" value="ECO:0007669"/>
    <property type="project" value="UniProtKB-KW"/>
</dbReference>
<proteinExistence type="predicted"/>
<dbReference type="InterPro" id="IPR016032">
    <property type="entry name" value="Sig_transdc_resp-reg_C-effctor"/>
</dbReference>
<dbReference type="PANTHER" id="PTHR44688">
    <property type="entry name" value="DNA-BINDING TRANSCRIPTIONAL ACTIVATOR DEVR_DOSR"/>
    <property type="match status" value="1"/>
</dbReference>
<dbReference type="InterPro" id="IPR000792">
    <property type="entry name" value="Tscrpt_reg_LuxR_C"/>
</dbReference>
<evidence type="ECO:0000256" key="1">
    <source>
        <dbReference type="ARBA" id="ARBA00023015"/>
    </source>
</evidence>
<keyword evidence="6" id="KW-1185">Reference proteome</keyword>
<dbReference type="CDD" id="cd06170">
    <property type="entry name" value="LuxR_C_like"/>
    <property type="match status" value="1"/>
</dbReference>
<name>A0A1H8U785_9FIRM</name>
<accession>A0A1H8U785</accession>
<sequence>MHSRFAKWFFPKIDAENSQTRCALISTDNELCVPLTVKEKEVLALLAKGFSNDEISAELHITVGTVKSHMNNLFGKLEVNSRSKVVAKGLELGLIKT</sequence>
<gene>
    <name evidence="5" type="ORF">SAMN04490178_10860</name>
</gene>
<evidence type="ECO:0000256" key="2">
    <source>
        <dbReference type="ARBA" id="ARBA00023125"/>
    </source>
</evidence>
<dbReference type="SMART" id="SM00421">
    <property type="entry name" value="HTH_LUXR"/>
    <property type="match status" value="1"/>
</dbReference>
<evidence type="ECO:0000313" key="5">
    <source>
        <dbReference type="EMBL" id="SEO99015.1"/>
    </source>
</evidence>
<protein>
    <submittedName>
        <fullName evidence="5">Regulatory protein, luxR family</fullName>
    </submittedName>
</protein>
<dbReference type="PROSITE" id="PS50043">
    <property type="entry name" value="HTH_LUXR_2"/>
    <property type="match status" value="1"/>
</dbReference>
<evidence type="ECO:0000313" key="6">
    <source>
        <dbReference type="Proteomes" id="UP000198847"/>
    </source>
</evidence>
<feature type="domain" description="HTH luxR-type" evidence="4">
    <location>
        <begin position="28"/>
        <end position="93"/>
    </location>
</feature>
<dbReference type="Pfam" id="PF00196">
    <property type="entry name" value="GerE"/>
    <property type="match status" value="1"/>
</dbReference>
<dbReference type="OrthoDB" id="9802066at2"/>
<dbReference type="GO" id="GO:0006355">
    <property type="term" value="P:regulation of DNA-templated transcription"/>
    <property type="evidence" value="ECO:0007669"/>
    <property type="project" value="InterPro"/>
</dbReference>
<dbReference type="SUPFAM" id="SSF46894">
    <property type="entry name" value="C-terminal effector domain of the bipartite response regulators"/>
    <property type="match status" value="1"/>
</dbReference>
<dbReference type="AlphaFoldDB" id="A0A1H8U785"/>
<dbReference type="PROSITE" id="PS00622">
    <property type="entry name" value="HTH_LUXR_1"/>
    <property type="match status" value="1"/>
</dbReference>
<keyword evidence="3" id="KW-0804">Transcription</keyword>
<evidence type="ECO:0000256" key="3">
    <source>
        <dbReference type="ARBA" id="ARBA00023163"/>
    </source>
</evidence>
<reference evidence="5 6" key="1">
    <citation type="submission" date="2016-10" db="EMBL/GenBank/DDBJ databases">
        <authorList>
            <person name="de Groot N.N."/>
        </authorList>
    </citation>
    <scope>NUCLEOTIDE SEQUENCE [LARGE SCALE GENOMIC DNA]</scope>
    <source>
        <strain evidence="5 6">DSM 13305</strain>
    </source>
</reference>
<keyword evidence="2" id="KW-0238">DNA-binding</keyword>
<dbReference type="EMBL" id="FODY01000008">
    <property type="protein sequence ID" value="SEO99015.1"/>
    <property type="molecule type" value="Genomic_DNA"/>
</dbReference>
<dbReference type="PANTHER" id="PTHR44688:SF16">
    <property type="entry name" value="DNA-BINDING TRANSCRIPTIONAL ACTIVATOR DEVR_DOSR"/>
    <property type="match status" value="1"/>
</dbReference>